<feature type="domain" description="UVR" evidence="16">
    <location>
        <begin position="659"/>
        <end position="694"/>
    </location>
</feature>
<dbReference type="GO" id="GO:0009381">
    <property type="term" value="F:excinuclease ABC activity"/>
    <property type="evidence" value="ECO:0007669"/>
    <property type="project" value="UniProtKB-UniRule"/>
</dbReference>
<evidence type="ECO:0000256" key="1">
    <source>
        <dbReference type="ARBA" id="ARBA00004496"/>
    </source>
</evidence>
<dbReference type="InterPro" id="IPR001943">
    <property type="entry name" value="UVR_dom"/>
</dbReference>
<evidence type="ECO:0000313" key="20">
    <source>
        <dbReference type="Proteomes" id="UP000319514"/>
    </source>
</evidence>
<dbReference type="InterPro" id="IPR001650">
    <property type="entry name" value="Helicase_C-like"/>
</dbReference>
<dbReference type="HAMAP" id="MF_00204">
    <property type="entry name" value="UvrB"/>
    <property type="match status" value="1"/>
</dbReference>
<dbReference type="InterPro" id="IPR004807">
    <property type="entry name" value="UvrB"/>
</dbReference>
<sequence length="703" mass="79425">MRPTTDLQRTVAPFRVESEFQPAGDQPQAIADLARRINAGEQDVVLLGATGTGKSATTAWLIEQVQRPTLVMAPNKTLAAQLANEFRELLPHNAVEYFVSYYDYYQPEAYVPQTDTYIEKDSSINDEVERLRHSATNSLLTRRDVIVVASVSCIYGLGTPQEYVDRMARLKVGQEIERDQLLRKFVEMQYTRNDLAFTRGTFRVRGDTVEIIPVYEELAIRIEFFGDEIERIYTLHPLTGEIVREEQEMYVFPATHYVAGPERMERAIRGIELELEEQLATFEKQGKLLEAQRLRMRTTYDIEMMRQVGSCSGIENYSLHIDGRPRGSAPNCLLDYFPEDFLLVIDESHVTVPQIGAMYEGDMSRKRTLVDHGFRLPSAMDNRPLRWEEFLERIGQTVYLSATPGQYELAKSDGVVEQIIRPTGLVDPEVVLKPTKGQIDDLLHEIHERTAKDERVLVTTLTKKMAEDLTDYLLEKGVRVRYLHSEVDTLRRVELLRELRLGEFDVLVGINLLREGLDLPEVSLVSILDADKEGFLRSARSLIQTIGRAARNVSGQVHMYADKMTPSMEEAIDETNRRREKQIAYNREQGVDPQPLRKKIADITDMLEREDADTEALLGSGRSQSRGKGRGGAGGRGALAADVGLSGGSRADLPAGDLANLIQELTAQMHQAASDLHFELAARLRDEIGDLKKELRQMTAATK</sequence>
<dbReference type="RefSeq" id="WP_141788538.1">
    <property type="nucleotide sequence ID" value="NZ_BAAAKX010000002.1"/>
</dbReference>
<comment type="domain">
    <text evidence="13">The beta-hairpin motif is involved in DNA binding.</text>
</comment>
<dbReference type="PANTHER" id="PTHR24029">
    <property type="entry name" value="UVRABC SYSTEM PROTEIN B"/>
    <property type="match status" value="1"/>
</dbReference>
<dbReference type="GO" id="GO:0005737">
    <property type="term" value="C:cytoplasm"/>
    <property type="evidence" value="ECO:0007669"/>
    <property type="project" value="UniProtKB-SubCell"/>
</dbReference>
<evidence type="ECO:0000256" key="4">
    <source>
        <dbReference type="ARBA" id="ARBA00022741"/>
    </source>
</evidence>
<evidence type="ECO:0000256" key="9">
    <source>
        <dbReference type="ARBA" id="ARBA00023204"/>
    </source>
</evidence>
<dbReference type="PROSITE" id="PS50151">
    <property type="entry name" value="UVR"/>
    <property type="match status" value="1"/>
</dbReference>
<evidence type="ECO:0000256" key="11">
    <source>
        <dbReference type="ARBA" id="ARBA00026033"/>
    </source>
</evidence>
<feature type="binding site" evidence="13">
    <location>
        <begin position="48"/>
        <end position="55"/>
    </location>
    <ligand>
        <name>ATP</name>
        <dbReference type="ChEBI" id="CHEBI:30616"/>
    </ligand>
</feature>
<dbReference type="Pfam" id="PF12344">
    <property type="entry name" value="UvrB"/>
    <property type="match status" value="1"/>
</dbReference>
<accession>A0A542ZKH7</accession>
<dbReference type="GO" id="GO:0016887">
    <property type="term" value="F:ATP hydrolysis activity"/>
    <property type="evidence" value="ECO:0007669"/>
    <property type="project" value="InterPro"/>
</dbReference>
<evidence type="ECO:0000256" key="13">
    <source>
        <dbReference type="HAMAP-Rule" id="MF_00204"/>
    </source>
</evidence>
<dbReference type="NCBIfam" id="NF003673">
    <property type="entry name" value="PRK05298.1"/>
    <property type="match status" value="1"/>
</dbReference>
<dbReference type="InterPro" id="IPR014001">
    <property type="entry name" value="Helicase_ATP-bd"/>
</dbReference>
<comment type="subcellular location">
    <subcellularLocation>
        <location evidence="1 13 14">Cytoplasm</location>
    </subcellularLocation>
</comment>
<dbReference type="GO" id="GO:0003677">
    <property type="term" value="F:DNA binding"/>
    <property type="evidence" value="ECO:0007669"/>
    <property type="project" value="UniProtKB-UniRule"/>
</dbReference>
<dbReference type="EMBL" id="VFOQ01000001">
    <property type="protein sequence ID" value="TQL60670.1"/>
    <property type="molecule type" value="Genomic_DNA"/>
</dbReference>
<keyword evidence="4 13" id="KW-0547">Nucleotide-binding</keyword>
<feature type="compositionally biased region" description="Low complexity" evidence="15">
    <location>
        <begin position="616"/>
        <end position="626"/>
    </location>
</feature>
<dbReference type="NCBIfam" id="TIGR00631">
    <property type="entry name" value="uvrb"/>
    <property type="match status" value="1"/>
</dbReference>
<dbReference type="Pfam" id="PF00271">
    <property type="entry name" value="Helicase_C"/>
    <property type="match status" value="1"/>
</dbReference>
<dbReference type="GO" id="GO:0005524">
    <property type="term" value="F:ATP binding"/>
    <property type="evidence" value="ECO:0007669"/>
    <property type="project" value="UniProtKB-UniRule"/>
</dbReference>
<keyword evidence="3 13" id="KW-0963">Cytoplasm</keyword>
<dbReference type="CDD" id="cd17916">
    <property type="entry name" value="DEXHc_UvrB"/>
    <property type="match status" value="1"/>
</dbReference>
<comment type="subunit">
    <text evidence="11 13 14">Forms a heterotetramer with UvrA during the search for lesions. Interacts with UvrC in an incision complex.</text>
</comment>
<dbReference type="CDD" id="cd18790">
    <property type="entry name" value="SF2_C_UvrB"/>
    <property type="match status" value="1"/>
</dbReference>
<evidence type="ECO:0000256" key="10">
    <source>
        <dbReference type="ARBA" id="ARBA00023236"/>
    </source>
</evidence>
<dbReference type="GO" id="GO:0009380">
    <property type="term" value="C:excinuclease repair complex"/>
    <property type="evidence" value="ECO:0007669"/>
    <property type="project" value="InterPro"/>
</dbReference>
<keyword evidence="10 13" id="KW-0742">SOS response</keyword>
<reference evidence="19 20" key="1">
    <citation type="submission" date="2019-06" db="EMBL/GenBank/DDBJ databases">
        <title>Sequencing the genomes of 1000 actinobacteria strains.</title>
        <authorList>
            <person name="Klenk H.-P."/>
        </authorList>
    </citation>
    <scope>NUCLEOTIDE SEQUENCE [LARGE SCALE GENOMIC DNA]</scope>
    <source>
        <strain evidence="19 20">DSM 18082</strain>
    </source>
</reference>
<dbReference type="PROSITE" id="PS51192">
    <property type="entry name" value="HELICASE_ATP_BIND_1"/>
    <property type="match status" value="1"/>
</dbReference>
<feature type="domain" description="Helicase ATP-binding" evidence="17">
    <location>
        <begin position="35"/>
        <end position="198"/>
    </location>
</feature>
<dbReference type="GO" id="GO:0006289">
    <property type="term" value="P:nucleotide-excision repair"/>
    <property type="evidence" value="ECO:0007669"/>
    <property type="project" value="UniProtKB-UniRule"/>
</dbReference>
<keyword evidence="8 13" id="KW-0267">Excision nuclease</keyword>
<dbReference type="Gene3D" id="4.10.860.10">
    <property type="entry name" value="UVR domain"/>
    <property type="match status" value="1"/>
</dbReference>
<feature type="short sequence motif" description="Beta-hairpin" evidence="13">
    <location>
        <begin position="101"/>
        <end position="124"/>
    </location>
</feature>
<proteinExistence type="inferred from homology"/>
<evidence type="ECO:0000256" key="5">
    <source>
        <dbReference type="ARBA" id="ARBA00022763"/>
    </source>
</evidence>
<dbReference type="Gene3D" id="3.40.50.300">
    <property type="entry name" value="P-loop containing nucleotide triphosphate hydrolases"/>
    <property type="match status" value="3"/>
</dbReference>
<dbReference type="SMART" id="SM00487">
    <property type="entry name" value="DEXDc"/>
    <property type="match status" value="1"/>
</dbReference>
<dbReference type="SMART" id="SM00490">
    <property type="entry name" value="HELICc"/>
    <property type="match status" value="1"/>
</dbReference>
<dbReference type="Pfam" id="PF04851">
    <property type="entry name" value="ResIII"/>
    <property type="match status" value="1"/>
</dbReference>
<evidence type="ECO:0000259" key="16">
    <source>
        <dbReference type="PROSITE" id="PS50151"/>
    </source>
</evidence>
<dbReference type="SUPFAM" id="SSF52540">
    <property type="entry name" value="P-loop containing nucleoside triphosphate hydrolases"/>
    <property type="match status" value="2"/>
</dbReference>
<evidence type="ECO:0000256" key="6">
    <source>
        <dbReference type="ARBA" id="ARBA00022769"/>
    </source>
</evidence>
<evidence type="ECO:0000256" key="3">
    <source>
        <dbReference type="ARBA" id="ARBA00022490"/>
    </source>
</evidence>
<evidence type="ECO:0000313" key="19">
    <source>
        <dbReference type="EMBL" id="TQL60670.1"/>
    </source>
</evidence>
<keyword evidence="5 13" id="KW-0227">DNA damage</keyword>
<dbReference type="PANTHER" id="PTHR24029:SF0">
    <property type="entry name" value="UVRABC SYSTEM PROTEIN B"/>
    <property type="match status" value="1"/>
</dbReference>
<dbReference type="InterPro" id="IPR036876">
    <property type="entry name" value="UVR_dom_sf"/>
</dbReference>
<comment type="function">
    <text evidence="13">The UvrABC repair system catalyzes the recognition and processing of DNA lesions. A damage recognition complex composed of 2 UvrA and 2 UvrB subunits scans DNA for abnormalities. Upon binding of the UvrA(2)B(2) complex to a putative damaged site, the DNA wraps around one UvrB monomer. DNA wrap is dependent on ATP binding by UvrB and probably causes local melting of the DNA helix, facilitating insertion of UvrB beta-hairpin between the DNA strands. Then UvrB probes one DNA strand for the presence of a lesion. If a lesion is found the UvrA subunits dissociate and the UvrB-DNA preincision complex is formed. This complex is subsequently bound by UvrC and the second UvrB is released. If no lesion is found, the DNA wraps around the other UvrB subunit that will check the other stand for damage.</text>
</comment>
<evidence type="ECO:0000256" key="7">
    <source>
        <dbReference type="ARBA" id="ARBA00022840"/>
    </source>
</evidence>
<name>A0A542ZKH7_9MICO</name>
<organism evidence="19 20">
    <name type="scientific">Oryzihumus leptocrescens</name>
    <dbReference type="NCBI Taxonomy" id="297536"/>
    <lineage>
        <taxon>Bacteria</taxon>
        <taxon>Bacillati</taxon>
        <taxon>Actinomycetota</taxon>
        <taxon>Actinomycetes</taxon>
        <taxon>Micrococcales</taxon>
        <taxon>Intrasporangiaceae</taxon>
        <taxon>Oryzihumus</taxon>
    </lineage>
</organism>
<dbReference type="Proteomes" id="UP000319514">
    <property type="component" value="Unassembled WGS sequence"/>
</dbReference>
<evidence type="ECO:0000259" key="18">
    <source>
        <dbReference type="PROSITE" id="PS51194"/>
    </source>
</evidence>
<keyword evidence="9 13" id="KW-0234">DNA repair</keyword>
<dbReference type="GO" id="GO:0009432">
    <property type="term" value="P:SOS response"/>
    <property type="evidence" value="ECO:0007669"/>
    <property type="project" value="UniProtKB-UniRule"/>
</dbReference>
<dbReference type="PROSITE" id="PS51194">
    <property type="entry name" value="HELICASE_CTER"/>
    <property type="match status" value="1"/>
</dbReference>
<comment type="similarity">
    <text evidence="2 13 14">Belongs to the UvrB family.</text>
</comment>
<dbReference type="SUPFAM" id="SSF46600">
    <property type="entry name" value="C-terminal UvrC-binding domain of UvrB"/>
    <property type="match status" value="1"/>
</dbReference>
<feature type="domain" description="Helicase C-terminal" evidence="18">
    <location>
        <begin position="438"/>
        <end position="604"/>
    </location>
</feature>
<evidence type="ECO:0000256" key="8">
    <source>
        <dbReference type="ARBA" id="ARBA00022881"/>
    </source>
</evidence>
<keyword evidence="6 13" id="KW-0228">DNA excision</keyword>
<evidence type="ECO:0000256" key="12">
    <source>
        <dbReference type="ARBA" id="ARBA00029504"/>
    </source>
</evidence>
<dbReference type="InterPro" id="IPR006935">
    <property type="entry name" value="Helicase/UvrB_N"/>
</dbReference>
<gene>
    <name evidence="13" type="primary">uvrB</name>
    <name evidence="19" type="ORF">FB474_2066</name>
</gene>
<evidence type="ECO:0000256" key="14">
    <source>
        <dbReference type="RuleBase" id="RU003587"/>
    </source>
</evidence>
<dbReference type="InterPro" id="IPR027417">
    <property type="entry name" value="P-loop_NTPase"/>
</dbReference>
<evidence type="ECO:0000256" key="2">
    <source>
        <dbReference type="ARBA" id="ARBA00008533"/>
    </source>
</evidence>
<feature type="region of interest" description="Disordered" evidence="15">
    <location>
        <begin position="613"/>
        <end position="636"/>
    </location>
</feature>
<dbReference type="Pfam" id="PF17757">
    <property type="entry name" value="UvrB_inter"/>
    <property type="match status" value="1"/>
</dbReference>
<keyword evidence="7 13" id="KW-0067">ATP-binding</keyword>
<protein>
    <recommendedName>
        <fullName evidence="12 13">UvrABC system protein B</fullName>
        <shortName evidence="13">Protein UvrB</shortName>
    </recommendedName>
    <alternativeName>
        <fullName evidence="13">Excinuclease ABC subunit B</fullName>
    </alternativeName>
</protein>
<keyword evidence="20" id="KW-1185">Reference proteome</keyword>
<evidence type="ECO:0000256" key="15">
    <source>
        <dbReference type="SAM" id="MobiDB-lite"/>
    </source>
</evidence>
<dbReference type="OrthoDB" id="9806651at2"/>
<dbReference type="InterPro" id="IPR041471">
    <property type="entry name" value="UvrB_inter"/>
</dbReference>
<dbReference type="Pfam" id="PF02151">
    <property type="entry name" value="UVR"/>
    <property type="match status" value="1"/>
</dbReference>
<dbReference type="AlphaFoldDB" id="A0A542ZKH7"/>
<dbReference type="InterPro" id="IPR024759">
    <property type="entry name" value="UvrB_YAD/RRR_dom"/>
</dbReference>
<evidence type="ECO:0000259" key="17">
    <source>
        <dbReference type="PROSITE" id="PS51192"/>
    </source>
</evidence>
<comment type="caution">
    <text evidence="19">The sequence shown here is derived from an EMBL/GenBank/DDBJ whole genome shotgun (WGS) entry which is preliminary data.</text>
</comment>
<dbReference type="FunFam" id="4.10.860.10:FF:000009">
    <property type="entry name" value="UvrABC system protein B"/>
    <property type="match status" value="1"/>
</dbReference>